<evidence type="ECO:0000313" key="14">
    <source>
        <dbReference type="Proteomes" id="UP000440578"/>
    </source>
</evidence>
<name>A0A6A4WJZ8_AMPAM</name>
<keyword evidence="7 12" id="KW-1133">Transmembrane helix</keyword>
<dbReference type="InterPro" id="IPR028058">
    <property type="entry name" value="Fis1_TPR_N"/>
</dbReference>
<evidence type="ECO:0000256" key="6">
    <source>
        <dbReference type="ARBA" id="ARBA00022787"/>
    </source>
</evidence>
<comment type="domain">
    <text evidence="11">The C-terminus is required for mitochondrial localization, while the N-terminus is necessary for mitochondrial fission.</text>
</comment>
<dbReference type="SUPFAM" id="SSF48452">
    <property type="entry name" value="TPR-like"/>
    <property type="match status" value="1"/>
</dbReference>
<gene>
    <name evidence="13" type="primary">Fis1_1</name>
    <name evidence="13" type="ORF">FJT64_025666</name>
</gene>
<dbReference type="Pfam" id="PF14852">
    <property type="entry name" value="Fis1_TPR_N"/>
    <property type="match status" value="1"/>
</dbReference>
<proteinExistence type="inferred from homology"/>
<dbReference type="GO" id="GO:0000266">
    <property type="term" value="P:mitochondrial fission"/>
    <property type="evidence" value="ECO:0007669"/>
    <property type="project" value="UniProtKB-UniRule"/>
</dbReference>
<organism evidence="13 14">
    <name type="scientific">Amphibalanus amphitrite</name>
    <name type="common">Striped barnacle</name>
    <name type="synonym">Balanus amphitrite</name>
    <dbReference type="NCBI Taxonomy" id="1232801"/>
    <lineage>
        <taxon>Eukaryota</taxon>
        <taxon>Metazoa</taxon>
        <taxon>Ecdysozoa</taxon>
        <taxon>Arthropoda</taxon>
        <taxon>Crustacea</taxon>
        <taxon>Multicrustacea</taxon>
        <taxon>Cirripedia</taxon>
        <taxon>Thoracica</taxon>
        <taxon>Thoracicalcarea</taxon>
        <taxon>Balanomorpha</taxon>
        <taxon>Balanoidea</taxon>
        <taxon>Balanidae</taxon>
        <taxon>Amphibalaninae</taxon>
        <taxon>Amphibalanus</taxon>
    </lineage>
</organism>
<dbReference type="InterPro" id="IPR028061">
    <property type="entry name" value="Fis1_TPR_C"/>
</dbReference>
<evidence type="ECO:0000256" key="10">
    <source>
        <dbReference type="ARBA" id="ARBA00023140"/>
    </source>
</evidence>
<dbReference type="PIRSF" id="PIRSF008835">
    <property type="entry name" value="TPR_repeat_11_Fis1"/>
    <property type="match status" value="1"/>
</dbReference>
<evidence type="ECO:0000256" key="1">
    <source>
        <dbReference type="ARBA" id="ARBA00004549"/>
    </source>
</evidence>
<evidence type="ECO:0000313" key="13">
    <source>
        <dbReference type="EMBL" id="KAF0302251.1"/>
    </source>
</evidence>
<reference evidence="13 14" key="1">
    <citation type="submission" date="2019-07" db="EMBL/GenBank/DDBJ databases">
        <title>Draft genome assembly of a fouling barnacle, Amphibalanus amphitrite (Darwin, 1854): The first reference genome for Thecostraca.</title>
        <authorList>
            <person name="Kim W."/>
        </authorList>
    </citation>
    <scope>NUCLEOTIDE SEQUENCE [LARGE SCALE GENOMIC DNA]</scope>
    <source>
        <strain evidence="13">SNU_AA5</strain>
        <tissue evidence="13">Soma without cirri and trophi</tissue>
    </source>
</reference>
<evidence type="ECO:0000256" key="11">
    <source>
        <dbReference type="PIRNR" id="PIRNR008835"/>
    </source>
</evidence>
<dbReference type="OrthoDB" id="421154at2759"/>
<dbReference type="PANTHER" id="PTHR13247">
    <property type="entry name" value="TETRATRICOPEPTIDE REPEAT PROTEIN 11 TPR REPEAT PROTEIN 11"/>
    <property type="match status" value="1"/>
</dbReference>
<dbReference type="GO" id="GO:0005741">
    <property type="term" value="C:mitochondrial outer membrane"/>
    <property type="evidence" value="ECO:0007669"/>
    <property type="project" value="UniProtKB-SubCell"/>
</dbReference>
<dbReference type="Proteomes" id="UP000440578">
    <property type="component" value="Unassembled WGS sequence"/>
</dbReference>
<evidence type="ECO:0000256" key="3">
    <source>
        <dbReference type="ARBA" id="ARBA00008937"/>
    </source>
</evidence>
<dbReference type="GO" id="GO:0016559">
    <property type="term" value="P:peroxisome fission"/>
    <property type="evidence" value="ECO:0007669"/>
    <property type="project" value="TreeGrafter"/>
</dbReference>
<evidence type="ECO:0000256" key="5">
    <source>
        <dbReference type="ARBA" id="ARBA00022703"/>
    </source>
</evidence>
<dbReference type="EMBL" id="VIIS01001078">
    <property type="protein sequence ID" value="KAF0302251.1"/>
    <property type="molecule type" value="Genomic_DNA"/>
</dbReference>
<dbReference type="InterPro" id="IPR016543">
    <property type="entry name" value="Fis1"/>
</dbReference>
<comment type="caution">
    <text evidence="13">The sequence shown here is derived from an EMBL/GenBank/DDBJ whole genome shotgun (WGS) entry which is preliminary data.</text>
</comment>
<evidence type="ECO:0000256" key="4">
    <source>
        <dbReference type="ARBA" id="ARBA00022692"/>
    </source>
</evidence>
<comment type="function">
    <text evidence="11">Involved in the fragmentation of the mitochondrial network and its perinuclear clustering.</text>
</comment>
<keyword evidence="14" id="KW-1185">Reference proteome</keyword>
<evidence type="ECO:0000256" key="7">
    <source>
        <dbReference type="ARBA" id="ARBA00022989"/>
    </source>
</evidence>
<comment type="subcellular location">
    <subcellularLocation>
        <location evidence="2">Mitochondrion outer membrane</location>
        <topology evidence="2">Single-pass membrane protein</topology>
    </subcellularLocation>
    <subcellularLocation>
        <location evidence="1">Peroxisome membrane</location>
        <topology evidence="1">Single-pass membrane protein</topology>
    </subcellularLocation>
</comment>
<dbReference type="EMBL" id="VIIS01001078">
    <property type="protein sequence ID" value="KAF0302250.1"/>
    <property type="molecule type" value="Genomic_DNA"/>
</dbReference>
<evidence type="ECO:0000256" key="2">
    <source>
        <dbReference type="ARBA" id="ARBA00004572"/>
    </source>
</evidence>
<dbReference type="InterPro" id="IPR011990">
    <property type="entry name" value="TPR-like_helical_dom_sf"/>
</dbReference>
<protein>
    <recommendedName>
        <fullName evidence="11">Mitochondrial fission 1 protein</fullName>
    </recommendedName>
</protein>
<dbReference type="GO" id="GO:0005778">
    <property type="term" value="C:peroxisomal membrane"/>
    <property type="evidence" value="ECO:0007669"/>
    <property type="project" value="UniProtKB-SubCell"/>
</dbReference>
<dbReference type="Gene3D" id="1.25.40.10">
    <property type="entry name" value="Tetratricopeptide repeat domain"/>
    <property type="match status" value="1"/>
</dbReference>
<dbReference type="PANTHER" id="PTHR13247:SF0">
    <property type="entry name" value="MITOCHONDRIAL FISSION 1 PROTEIN"/>
    <property type="match status" value="1"/>
</dbReference>
<dbReference type="FunFam" id="1.25.40.10:FF:000147">
    <property type="entry name" value="Mitochondrial fission 1 protein"/>
    <property type="match status" value="1"/>
</dbReference>
<keyword evidence="4 12" id="KW-0812">Transmembrane</keyword>
<dbReference type="CDD" id="cd12212">
    <property type="entry name" value="Fis1"/>
    <property type="match status" value="1"/>
</dbReference>
<dbReference type="GO" id="GO:0000422">
    <property type="term" value="P:autophagy of mitochondrion"/>
    <property type="evidence" value="ECO:0007669"/>
    <property type="project" value="TreeGrafter"/>
</dbReference>
<dbReference type="GO" id="GO:0043653">
    <property type="term" value="P:mitochondrial fragmentation involved in apoptotic process"/>
    <property type="evidence" value="ECO:0007669"/>
    <property type="project" value="TreeGrafter"/>
</dbReference>
<keyword evidence="6 11" id="KW-1000">Mitochondrion outer membrane</keyword>
<keyword evidence="10" id="KW-0576">Peroxisome</keyword>
<keyword evidence="8 11" id="KW-0496">Mitochondrion</keyword>
<evidence type="ECO:0000256" key="9">
    <source>
        <dbReference type="ARBA" id="ARBA00023136"/>
    </source>
</evidence>
<keyword evidence="5" id="KW-0053">Apoptosis</keyword>
<evidence type="ECO:0000256" key="12">
    <source>
        <dbReference type="SAM" id="Phobius"/>
    </source>
</evidence>
<dbReference type="AlphaFoldDB" id="A0A6A4WJZ8"/>
<accession>A0A6A4WJZ8</accession>
<comment type="similarity">
    <text evidence="3 11">Belongs to the FIS1 family.</text>
</comment>
<evidence type="ECO:0000256" key="8">
    <source>
        <dbReference type="ARBA" id="ARBA00023128"/>
    </source>
</evidence>
<keyword evidence="9 11" id="KW-0472">Membrane</keyword>
<sequence>MAEILEDLISVEDLKVFEQKYYEELRAEKGAVSESTQFQYACCLVRSGYAADVRKGIQMLTSLLKTPSAGGGGQDAAQRDYLYFLAVGCAKVKEYVDSLKHVRKLLEMEPTNRQAKDLEKVVQKKMEREAYMGAAVAGGAVLAVGGIVGLAMALTKRH</sequence>
<dbReference type="InterPro" id="IPR033745">
    <property type="entry name" value="Fis1_cytosol"/>
</dbReference>
<feature type="transmembrane region" description="Helical" evidence="12">
    <location>
        <begin position="130"/>
        <end position="154"/>
    </location>
</feature>
<dbReference type="Pfam" id="PF14853">
    <property type="entry name" value="Fis1_TPR_C"/>
    <property type="match status" value="1"/>
</dbReference>